<evidence type="ECO:0000259" key="3">
    <source>
        <dbReference type="Pfam" id="PF01764"/>
    </source>
</evidence>
<accession>A0ABQ5HRU5</accession>
<dbReference type="Proteomes" id="UP001151760">
    <property type="component" value="Unassembled WGS sequence"/>
</dbReference>
<evidence type="ECO:0000313" key="5">
    <source>
        <dbReference type="Proteomes" id="UP001151760"/>
    </source>
</evidence>
<dbReference type="EMBL" id="BQNB010019926">
    <property type="protein sequence ID" value="GJT90493.1"/>
    <property type="molecule type" value="Genomic_DNA"/>
</dbReference>
<dbReference type="SUPFAM" id="SSF53474">
    <property type="entry name" value="alpha/beta-Hydrolases"/>
    <property type="match status" value="1"/>
</dbReference>
<evidence type="ECO:0000313" key="4">
    <source>
        <dbReference type="EMBL" id="GJT90493.1"/>
    </source>
</evidence>
<reference evidence="4" key="1">
    <citation type="journal article" date="2022" name="Int. J. Mol. Sci.">
        <title>Draft Genome of Tanacetum Coccineum: Genomic Comparison of Closely Related Tanacetum-Family Plants.</title>
        <authorList>
            <person name="Yamashiro T."/>
            <person name="Shiraishi A."/>
            <person name="Nakayama K."/>
            <person name="Satake H."/>
        </authorList>
    </citation>
    <scope>NUCLEOTIDE SEQUENCE</scope>
</reference>
<sequence>MMALSNDADPDSALMQRVARRFIFVSTFLWTKPQEESPTSASGSSSLPLIRENKHCHEDENLHDDGNDSSYRLSNNFDQSRNSVNSRASFVSQFMEAMPSQKEESSENFKEMFLAGTVIHIVPEKKNVDIPLYKRWATPDAQCGYEAYVANREVFKDMIVSPSMFIDHLPWRNGWLMMFACAEENTGKEKTSTRVGWCELETMMNYDLPFQSNGPTNSTDHQHIRIFFSSEILDANTEQDINLQNKISNYEHHLATLGNIGCSQHYRRSTRKQSSYPWVFSRIEILKHLDARALGSAGCVNTNGTVRPKSRLMELEFALKNNWANNTQLRSVVLALAEFQQVGLLTSLLGAGCECEGYDLRVVGHSLGGAIAAMLGLKKVARRFLSVSTFLWTKRQEESPTSASGSDKGNPVTSTLKIIAVRIQEPCEDFNLWHDMHMYDSSDDGNDSSYRLSNNFDQSRNSVNSRASFVSQFMEAMPSQKDDSSENFKEMLLAGTVIHIVPEKKNVDIPLYKRWATPDAQCGYEAYVANQEAFKDMIVSPSMFIDHLLPWRCSHALKRILEKRKFQHELDGVSLRP</sequence>
<feature type="domain" description="Fungal lipase-type" evidence="3">
    <location>
        <begin position="302"/>
        <end position="382"/>
    </location>
</feature>
<proteinExistence type="predicted"/>
<dbReference type="Pfam" id="PF01764">
    <property type="entry name" value="Lipase_3"/>
    <property type="match status" value="1"/>
</dbReference>
<comment type="caution">
    <text evidence="4">The sequence shown here is derived from an EMBL/GenBank/DDBJ whole genome shotgun (WGS) entry which is preliminary data.</text>
</comment>
<reference evidence="4" key="2">
    <citation type="submission" date="2022-01" db="EMBL/GenBank/DDBJ databases">
        <authorList>
            <person name="Yamashiro T."/>
            <person name="Shiraishi A."/>
            <person name="Satake H."/>
            <person name="Nakayama K."/>
        </authorList>
    </citation>
    <scope>NUCLEOTIDE SEQUENCE</scope>
</reference>
<dbReference type="InterPro" id="IPR002921">
    <property type="entry name" value="Fungal_lipase-type"/>
</dbReference>
<dbReference type="PANTHER" id="PTHR47030">
    <property type="entry name" value="LIPASE CLASS 3 FAMILY PROTEIN"/>
    <property type="match status" value="1"/>
</dbReference>
<dbReference type="Gene3D" id="3.40.50.1820">
    <property type="entry name" value="alpha/beta hydrolase"/>
    <property type="match status" value="1"/>
</dbReference>
<keyword evidence="5" id="KW-1185">Reference proteome</keyword>
<evidence type="ECO:0000256" key="1">
    <source>
        <dbReference type="ARBA" id="ARBA00022801"/>
    </source>
</evidence>
<name>A0ABQ5HRU5_9ASTR</name>
<gene>
    <name evidence="4" type="ORF">Tco_1079338</name>
</gene>
<evidence type="ECO:0000256" key="2">
    <source>
        <dbReference type="SAM" id="MobiDB-lite"/>
    </source>
</evidence>
<feature type="region of interest" description="Disordered" evidence="2">
    <location>
        <begin position="58"/>
        <end position="78"/>
    </location>
</feature>
<protein>
    <submittedName>
        <fullName evidence="4">Sn1-specific diacylglycerol lipase beta</fullName>
    </submittedName>
</protein>
<keyword evidence="1" id="KW-0378">Hydrolase</keyword>
<dbReference type="InterPro" id="IPR029058">
    <property type="entry name" value="AB_hydrolase_fold"/>
</dbReference>
<organism evidence="4 5">
    <name type="scientific">Tanacetum coccineum</name>
    <dbReference type="NCBI Taxonomy" id="301880"/>
    <lineage>
        <taxon>Eukaryota</taxon>
        <taxon>Viridiplantae</taxon>
        <taxon>Streptophyta</taxon>
        <taxon>Embryophyta</taxon>
        <taxon>Tracheophyta</taxon>
        <taxon>Spermatophyta</taxon>
        <taxon>Magnoliopsida</taxon>
        <taxon>eudicotyledons</taxon>
        <taxon>Gunneridae</taxon>
        <taxon>Pentapetalae</taxon>
        <taxon>asterids</taxon>
        <taxon>campanulids</taxon>
        <taxon>Asterales</taxon>
        <taxon>Asteraceae</taxon>
        <taxon>Asteroideae</taxon>
        <taxon>Anthemideae</taxon>
        <taxon>Anthemidinae</taxon>
        <taxon>Tanacetum</taxon>
    </lineage>
</organism>
<feature type="compositionally biased region" description="Polar residues" evidence="2">
    <location>
        <begin position="68"/>
        <end position="78"/>
    </location>
</feature>
<dbReference type="PANTHER" id="PTHR47030:SF2">
    <property type="entry name" value="LIPASE CLASS 3 FAMILY PROTEIN"/>
    <property type="match status" value="1"/>
</dbReference>